<evidence type="ECO:0008006" key="9">
    <source>
        <dbReference type="Google" id="ProtNLM"/>
    </source>
</evidence>
<feature type="domain" description="HTH luxR-type" evidence="6">
    <location>
        <begin position="159"/>
        <end position="224"/>
    </location>
</feature>
<evidence type="ECO:0000256" key="5">
    <source>
        <dbReference type="PROSITE-ProRule" id="PRU00169"/>
    </source>
</evidence>
<keyword evidence="3" id="KW-0238">DNA-binding</keyword>
<reference evidence="8" key="1">
    <citation type="journal article" date="2011" name="Environ. Microbiol.">
        <title>Genomic insights into the metabolic potential of the polycyclic aromatic hydrocarbon degrading sulfate-reducing Deltaproteobacterium N47.</title>
        <authorList>
            <person name="Bergmann F."/>
            <person name="Selesi D."/>
            <person name="Weinmaier T."/>
            <person name="Tischler P."/>
            <person name="Rattei T."/>
            <person name="Meckenstock R.U."/>
        </authorList>
    </citation>
    <scope>NUCLEOTIDE SEQUENCE</scope>
</reference>
<dbReference type="SMART" id="SM00448">
    <property type="entry name" value="REC"/>
    <property type="match status" value="1"/>
</dbReference>
<evidence type="ECO:0000259" key="7">
    <source>
        <dbReference type="PROSITE" id="PS50110"/>
    </source>
</evidence>
<dbReference type="PRINTS" id="PR00038">
    <property type="entry name" value="HTHLUXR"/>
</dbReference>
<feature type="modified residue" description="4-aspartylphosphate" evidence="5">
    <location>
        <position position="67"/>
    </location>
</feature>
<dbReference type="GO" id="GO:0000160">
    <property type="term" value="P:phosphorelay signal transduction system"/>
    <property type="evidence" value="ECO:0007669"/>
    <property type="project" value="InterPro"/>
</dbReference>
<evidence type="ECO:0000259" key="6">
    <source>
        <dbReference type="PROSITE" id="PS50043"/>
    </source>
</evidence>
<dbReference type="InterPro" id="IPR011006">
    <property type="entry name" value="CheY-like_superfamily"/>
</dbReference>
<dbReference type="GO" id="GO:0006355">
    <property type="term" value="P:regulation of DNA-templated transcription"/>
    <property type="evidence" value="ECO:0007669"/>
    <property type="project" value="InterPro"/>
</dbReference>
<dbReference type="InterPro" id="IPR016032">
    <property type="entry name" value="Sig_transdc_resp-reg_C-effctor"/>
</dbReference>
<dbReference type="Pfam" id="PF00196">
    <property type="entry name" value="GerE"/>
    <property type="match status" value="1"/>
</dbReference>
<dbReference type="Gene3D" id="3.40.50.2300">
    <property type="match status" value="1"/>
</dbReference>
<sequence length="229" mass="25552">MNRNYYGVPTMREKKKVVIAEDHTLLRQGICVLLNSHDNLEVVGEAGDGLDAIRCVKKHNPAIILLDLNMPKMNGISVIKEIKSSCPATKIIVLTMHTKEEYIIEAFKSGAEGYCLKSSSQEELLIAINAVLSGKKYVCPEISGKILEGYIEGQKTIKQDSSWDMLTQREKEVLKLVGEGYKNLEIADYLCISVKTVEKHRANIMEKLDLHTASALTAYSIERGLVINE</sequence>
<dbReference type="PROSITE" id="PS00622">
    <property type="entry name" value="HTH_LUXR_1"/>
    <property type="match status" value="1"/>
</dbReference>
<dbReference type="CDD" id="cd06170">
    <property type="entry name" value="LuxR_C_like"/>
    <property type="match status" value="1"/>
</dbReference>
<evidence type="ECO:0000256" key="3">
    <source>
        <dbReference type="ARBA" id="ARBA00023125"/>
    </source>
</evidence>
<dbReference type="SMART" id="SM00421">
    <property type="entry name" value="HTH_LUXR"/>
    <property type="match status" value="1"/>
</dbReference>
<dbReference type="PANTHER" id="PTHR43214">
    <property type="entry name" value="TWO-COMPONENT RESPONSE REGULATOR"/>
    <property type="match status" value="1"/>
</dbReference>
<dbReference type="InterPro" id="IPR039420">
    <property type="entry name" value="WalR-like"/>
</dbReference>
<dbReference type="PROSITE" id="PS50110">
    <property type="entry name" value="RESPONSE_REGULATORY"/>
    <property type="match status" value="1"/>
</dbReference>
<dbReference type="AlphaFoldDB" id="E1YGB5"/>
<accession>E1YGB5</accession>
<evidence type="ECO:0000313" key="8">
    <source>
        <dbReference type="EMBL" id="CBX29609.1"/>
    </source>
</evidence>
<dbReference type="InterPro" id="IPR001789">
    <property type="entry name" value="Sig_transdc_resp-reg_receiver"/>
</dbReference>
<dbReference type="GO" id="GO:0003677">
    <property type="term" value="F:DNA binding"/>
    <property type="evidence" value="ECO:0007669"/>
    <property type="project" value="UniProtKB-KW"/>
</dbReference>
<dbReference type="InterPro" id="IPR000792">
    <property type="entry name" value="Tscrpt_reg_LuxR_C"/>
</dbReference>
<evidence type="ECO:0000256" key="1">
    <source>
        <dbReference type="ARBA" id="ARBA00022553"/>
    </source>
</evidence>
<dbReference type="CDD" id="cd17535">
    <property type="entry name" value="REC_NarL-like"/>
    <property type="match status" value="1"/>
</dbReference>
<dbReference type="PROSITE" id="PS50043">
    <property type="entry name" value="HTH_LUXR_2"/>
    <property type="match status" value="1"/>
</dbReference>
<dbReference type="InterPro" id="IPR058245">
    <property type="entry name" value="NreC/VraR/RcsB-like_REC"/>
</dbReference>
<proteinExistence type="predicted"/>
<dbReference type="SUPFAM" id="SSF52172">
    <property type="entry name" value="CheY-like"/>
    <property type="match status" value="1"/>
</dbReference>
<keyword evidence="4" id="KW-0804">Transcription</keyword>
<feature type="domain" description="Response regulatory" evidence="7">
    <location>
        <begin position="16"/>
        <end position="132"/>
    </location>
</feature>
<evidence type="ECO:0000256" key="4">
    <source>
        <dbReference type="ARBA" id="ARBA00023163"/>
    </source>
</evidence>
<dbReference type="SUPFAM" id="SSF46894">
    <property type="entry name" value="C-terminal effector domain of the bipartite response regulators"/>
    <property type="match status" value="1"/>
</dbReference>
<organism evidence="8">
    <name type="scientific">uncultured Desulfobacterium sp</name>
    <dbReference type="NCBI Taxonomy" id="201089"/>
    <lineage>
        <taxon>Bacteria</taxon>
        <taxon>Pseudomonadati</taxon>
        <taxon>Thermodesulfobacteriota</taxon>
        <taxon>Desulfobacteria</taxon>
        <taxon>Desulfobacterales</taxon>
        <taxon>Desulfobacteriaceae</taxon>
        <taxon>Desulfobacterium</taxon>
        <taxon>environmental samples</taxon>
    </lineage>
</organism>
<keyword evidence="2" id="KW-0805">Transcription regulation</keyword>
<dbReference type="PANTHER" id="PTHR43214:SF41">
    <property type="entry name" value="NITRATE_NITRITE RESPONSE REGULATOR PROTEIN NARP"/>
    <property type="match status" value="1"/>
</dbReference>
<keyword evidence="1 5" id="KW-0597">Phosphoprotein</keyword>
<dbReference type="EMBL" id="FR695872">
    <property type="protein sequence ID" value="CBX29609.1"/>
    <property type="molecule type" value="Genomic_DNA"/>
</dbReference>
<dbReference type="Pfam" id="PF00072">
    <property type="entry name" value="Response_reg"/>
    <property type="match status" value="1"/>
</dbReference>
<name>E1YGB5_9BACT</name>
<evidence type="ECO:0000256" key="2">
    <source>
        <dbReference type="ARBA" id="ARBA00023015"/>
    </source>
</evidence>
<protein>
    <recommendedName>
        <fullName evidence="9">Oxygen regulatory protein nreC</fullName>
    </recommendedName>
</protein>
<gene>
    <name evidence="8" type="ORF">N47_J05900</name>
</gene>